<dbReference type="SUPFAM" id="SSF55681">
    <property type="entry name" value="Class II aaRS and biotin synthetases"/>
    <property type="match status" value="1"/>
</dbReference>
<sequence length="103" mass="11303">MNSGVRKYVEGLEEYMIDTAALYGVRALGRFKSRTGVWVEDRKLGAIGVRISSGSIMSHGLAFNIDPHLNLLSHVVPCGISDKEVTSLREESQAKLPEEDDIA</sequence>
<feature type="domain" description="BPL/LPL catalytic" evidence="1">
    <location>
        <begin position="1"/>
        <end position="103"/>
    </location>
</feature>
<keyword evidence="3" id="KW-1185">Reference proteome</keyword>
<comment type="caution">
    <text evidence="2">The sequence shown here is derived from an EMBL/GenBank/DDBJ whole genome shotgun (WGS) entry which is preliminary data.</text>
</comment>
<evidence type="ECO:0000313" key="3">
    <source>
        <dbReference type="Proteomes" id="UP001605036"/>
    </source>
</evidence>
<dbReference type="PANTHER" id="PTHR10993">
    <property type="entry name" value="OCTANOYLTRANSFERASE"/>
    <property type="match status" value="1"/>
</dbReference>
<dbReference type="Proteomes" id="UP001605036">
    <property type="component" value="Unassembled WGS sequence"/>
</dbReference>
<dbReference type="EMBL" id="JBHFFA010000003">
    <property type="protein sequence ID" value="KAL2633137.1"/>
    <property type="molecule type" value="Genomic_DNA"/>
</dbReference>
<organism evidence="2 3">
    <name type="scientific">Riccia fluitans</name>
    <dbReference type="NCBI Taxonomy" id="41844"/>
    <lineage>
        <taxon>Eukaryota</taxon>
        <taxon>Viridiplantae</taxon>
        <taxon>Streptophyta</taxon>
        <taxon>Embryophyta</taxon>
        <taxon>Marchantiophyta</taxon>
        <taxon>Marchantiopsida</taxon>
        <taxon>Marchantiidae</taxon>
        <taxon>Marchantiales</taxon>
        <taxon>Ricciaceae</taxon>
        <taxon>Riccia</taxon>
    </lineage>
</organism>
<dbReference type="AlphaFoldDB" id="A0ABD1YQU2"/>
<evidence type="ECO:0000313" key="2">
    <source>
        <dbReference type="EMBL" id="KAL2633137.1"/>
    </source>
</evidence>
<evidence type="ECO:0000259" key="1">
    <source>
        <dbReference type="PROSITE" id="PS51733"/>
    </source>
</evidence>
<proteinExistence type="predicted"/>
<protein>
    <recommendedName>
        <fullName evidence="1">BPL/LPL catalytic domain-containing protein</fullName>
    </recommendedName>
</protein>
<reference evidence="2 3" key="1">
    <citation type="submission" date="2024-09" db="EMBL/GenBank/DDBJ databases">
        <title>Chromosome-scale assembly of Riccia fluitans.</title>
        <authorList>
            <person name="Paukszto L."/>
            <person name="Sawicki J."/>
            <person name="Karawczyk K."/>
            <person name="Piernik-Szablinska J."/>
            <person name="Szczecinska M."/>
            <person name="Mazdziarz M."/>
        </authorList>
    </citation>
    <scope>NUCLEOTIDE SEQUENCE [LARGE SCALE GENOMIC DNA]</scope>
    <source>
        <strain evidence="2">Rf_01</strain>
        <tissue evidence="2">Aerial parts of the thallus</tissue>
    </source>
</reference>
<dbReference type="InterPro" id="IPR045864">
    <property type="entry name" value="aa-tRNA-synth_II/BPL/LPL"/>
</dbReference>
<dbReference type="InterPro" id="IPR004143">
    <property type="entry name" value="BPL_LPL_catalytic"/>
</dbReference>
<gene>
    <name evidence="2" type="ORF">R1flu_004616</name>
</gene>
<name>A0ABD1YQU2_9MARC</name>
<dbReference type="PANTHER" id="PTHR10993:SF15">
    <property type="entry name" value="OCTANOYLTRANSFERASE LIP2, MITOCHONDRIAL"/>
    <property type="match status" value="1"/>
</dbReference>
<dbReference type="Pfam" id="PF21948">
    <property type="entry name" value="LplA-B_cat"/>
    <property type="match status" value="1"/>
</dbReference>
<dbReference type="Gene3D" id="3.30.930.10">
    <property type="entry name" value="Bira Bifunctional Protein, Domain 2"/>
    <property type="match status" value="1"/>
</dbReference>
<accession>A0ABD1YQU2</accession>
<dbReference type="PROSITE" id="PS51733">
    <property type="entry name" value="BPL_LPL_CATALYTIC"/>
    <property type="match status" value="1"/>
</dbReference>